<sequence>MVFSQGENRVFRNDLPFSKVFPRVSKPKWNHLTGKPRQAGKESNALTQKQFTLWSPITRDIYFPYTVTESCPFDMELKPVSHNTGNSILQDLNLPERTKVCDKIFQRSANFTEERENIPLGNRLTLNDCPSKGLQSEGGRRNLKVSSSLVSRSSLVFRSLNNTLDVNRLTFRMAQLIESLPKKSTRCVFRCGILHTSVAPEVFSEHTLLRLFTSTDVFYGLRFDSLALEEFEENI</sequence>
<proteinExistence type="predicted"/>
<accession>G7YU76</accession>
<gene>
    <name evidence="1" type="ORF">CLF_111017</name>
</gene>
<reference key="2">
    <citation type="submission" date="2011-10" db="EMBL/GenBank/DDBJ databases">
        <title>The genome and transcriptome sequence of Clonorchis sinensis provide insights into the carcinogenic liver fluke.</title>
        <authorList>
            <person name="Wang X."/>
            <person name="Huang Y."/>
            <person name="Chen W."/>
            <person name="Liu H."/>
            <person name="Guo L."/>
            <person name="Chen Y."/>
            <person name="Luo F."/>
            <person name="Zhou W."/>
            <person name="Sun J."/>
            <person name="Mao Q."/>
            <person name="Liang P."/>
            <person name="Zhou C."/>
            <person name="Tian Y."/>
            <person name="Men J."/>
            <person name="Lv X."/>
            <person name="Huang L."/>
            <person name="Zhou J."/>
            <person name="Hu Y."/>
            <person name="Li R."/>
            <person name="Zhang F."/>
            <person name="Lei H."/>
            <person name="Li X."/>
            <person name="Hu X."/>
            <person name="Liang C."/>
            <person name="Xu J."/>
            <person name="Wu Z."/>
            <person name="Yu X."/>
        </authorList>
    </citation>
    <scope>NUCLEOTIDE SEQUENCE</scope>
    <source>
        <strain>Henan</strain>
    </source>
</reference>
<dbReference type="Proteomes" id="UP000008909">
    <property type="component" value="Unassembled WGS sequence"/>
</dbReference>
<dbReference type="AlphaFoldDB" id="G7YU76"/>
<dbReference type="EMBL" id="DF144277">
    <property type="protein sequence ID" value="GAA56506.1"/>
    <property type="molecule type" value="Genomic_DNA"/>
</dbReference>
<protein>
    <submittedName>
        <fullName evidence="1">Uncharacterized protein</fullName>
    </submittedName>
</protein>
<organism evidence="1 2">
    <name type="scientific">Clonorchis sinensis</name>
    <name type="common">Chinese liver fluke</name>
    <dbReference type="NCBI Taxonomy" id="79923"/>
    <lineage>
        <taxon>Eukaryota</taxon>
        <taxon>Metazoa</taxon>
        <taxon>Spiralia</taxon>
        <taxon>Lophotrochozoa</taxon>
        <taxon>Platyhelminthes</taxon>
        <taxon>Trematoda</taxon>
        <taxon>Digenea</taxon>
        <taxon>Opisthorchiida</taxon>
        <taxon>Opisthorchiata</taxon>
        <taxon>Opisthorchiidae</taxon>
        <taxon>Clonorchis</taxon>
    </lineage>
</organism>
<evidence type="ECO:0000313" key="1">
    <source>
        <dbReference type="EMBL" id="GAA56506.1"/>
    </source>
</evidence>
<reference evidence="1" key="1">
    <citation type="journal article" date="2011" name="Genome Biol.">
        <title>The draft genome of the carcinogenic human liver fluke Clonorchis sinensis.</title>
        <authorList>
            <person name="Wang X."/>
            <person name="Chen W."/>
            <person name="Huang Y."/>
            <person name="Sun J."/>
            <person name="Men J."/>
            <person name="Liu H."/>
            <person name="Luo F."/>
            <person name="Guo L."/>
            <person name="Lv X."/>
            <person name="Deng C."/>
            <person name="Zhou C."/>
            <person name="Fan Y."/>
            <person name="Li X."/>
            <person name="Huang L."/>
            <person name="Hu Y."/>
            <person name="Liang C."/>
            <person name="Hu X."/>
            <person name="Xu J."/>
            <person name="Yu X."/>
        </authorList>
    </citation>
    <scope>NUCLEOTIDE SEQUENCE [LARGE SCALE GENOMIC DNA]</scope>
    <source>
        <strain evidence="1">Henan</strain>
    </source>
</reference>
<keyword evidence="2" id="KW-1185">Reference proteome</keyword>
<evidence type="ECO:0000313" key="2">
    <source>
        <dbReference type="Proteomes" id="UP000008909"/>
    </source>
</evidence>
<name>G7YU76_CLOSI</name>